<comment type="caution">
    <text evidence="1">The sequence shown here is derived from an EMBL/GenBank/DDBJ whole genome shotgun (WGS) entry which is preliminary data.</text>
</comment>
<keyword evidence="2" id="KW-1185">Reference proteome</keyword>
<proteinExistence type="predicted"/>
<gene>
    <name evidence="1" type="ORF">Salat_1251000</name>
</gene>
<evidence type="ECO:0000313" key="2">
    <source>
        <dbReference type="Proteomes" id="UP001293254"/>
    </source>
</evidence>
<protein>
    <submittedName>
        <fullName evidence="1">Uncharacterized protein</fullName>
    </submittedName>
</protein>
<sequence>MGTTLFPLKIVPSSTFPDATARVHCSMLSKLVIIRSYVAISYSLSTLTSNRALLNDHITDSYDPLHSSRTPFTWVDPLNFFFTYLSVFVAFEIPDFMIPMDRSEKFVAVAI</sequence>
<dbReference type="AlphaFoldDB" id="A0AAE1YG31"/>
<accession>A0AAE1YG31</accession>
<reference evidence="1" key="1">
    <citation type="submission" date="2020-06" db="EMBL/GenBank/DDBJ databases">
        <authorList>
            <person name="Li T."/>
            <person name="Hu X."/>
            <person name="Zhang T."/>
            <person name="Song X."/>
            <person name="Zhang H."/>
            <person name="Dai N."/>
            <person name="Sheng W."/>
            <person name="Hou X."/>
            <person name="Wei L."/>
        </authorList>
    </citation>
    <scope>NUCLEOTIDE SEQUENCE</scope>
    <source>
        <strain evidence="1">3651</strain>
        <tissue evidence="1">Leaf</tissue>
    </source>
</reference>
<name>A0AAE1YG31_9LAMI</name>
<evidence type="ECO:0000313" key="1">
    <source>
        <dbReference type="EMBL" id="KAK4429504.1"/>
    </source>
</evidence>
<dbReference type="EMBL" id="JACGWO010000004">
    <property type="protein sequence ID" value="KAK4429504.1"/>
    <property type="molecule type" value="Genomic_DNA"/>
</dbReference>
<reference evidence="1" key="2">
    <citation type="journal article" date="2024" name="Plant">
        <title>Genomic evolution and insights into agronomic trait innovations of Sesamum species.</title>
        <authorList>
            <person name="Miao H."/>
            <person name="Wang L."/>
            <person name="Qu L."/>
            <person name="Liu H."/>
            <person name="Sun Y."/>
            <person name="Le M."/>
            <person name="Wang Q."/>
            <person name="Wei S."/>
            <person name="Zheng Y."/>
            <person name="Lin W."/>
            <person name="Duan Y."/>
            <person name="Cao H."/>
            <person name="Xiong S."/>
            <person name="Wang X."/>
            <person name="Wei L."/>
            <person name="Li C."/>
            <person name="Ma Q."/>
            <person name="Ju M."/>
            <person name="Zhao R."/>
            <person name="Li G."/>
            <person name="Mu C."/>
            <person name="Tian Q."/>
            <person name="Mei H."/>
            <person name="Zhang T."/>
            <person name="Gao T."/>
            <person name="Zhang H."/>
        </authorList>
    </citation>
    <scope>NUCLEOTIDE SEQUENCE</scope>
    <source>
        <strain evidence="1">3651</strain>
    </source>
</reference>
<dbReference type="Proteomes" id="UP001293254">
    <property type="component" value="Unassembled WGS sequence"/>
</dbReference>
<organism evidence="1 2">
    <name type="scientific">Sesamum alatum</name>
    <dbReference type="NCBI Taxonomy" id="300844"/>
    <lineage>
        <taxon>Eukaryota</taxon>
        <taxon>Viridiplantae</taxon>
        <taxon>Streptophyta</taxon>
        <taxon>Embryophyta</taxon>
        <taxon>Tracheophyta</taxon>
        <taxon>Spermatophyta</taxon>
        <taxon>Magnoliopsida</taxon>
        <taxon>eudicotyledons</taxon>
        <taxon>Gunneridae</taxon>
        <taxon>Pentapetalae</taxon>
        <taxon>asterids</taxon>
        <taxon>lamiids</taxon>
        <taxon>Lamiales</taxon>
        <taxon>Pedaliaceae</taxon>
        <taxon>Sesamum</taxon>
    </lineage>
</organism>